<feature type="chain" id="PRO_5004021529" description="Tyrosinase copper-binding domain-containing protein" evidence="3">
    <location>
        <begin position="19"/>
        <end position="314"/>
    </location>
</feature>
<dbReference type="PANTHER" id="PTHR11474">
    <property type="entry name" value="TYROSINASE FAMILY MEMBER"/>
    <property type="match status" value="1"/>
</dbReference>
<keyword evidence="3" id="KW-0732">Signal</keyword>
<reference evidence="5 6" key="1">
    <citation type="journal article" date="2012" name="PLoS Pathog.">
        <title>Diverse lifestyles and strategies of plant pathogenesis encoded in the genomes of eighteen Dothideomycetes fungi.</title>
        <authorList>
            <person name="Ohm R.A."/>
            <person name="Feau N."/>
            <person name="Henrissat B."/>
            <person name="Schoch C.L."/>
            <person name="Horwitz B.A."/>
            <person name="Barry K.W."/>
            <person name="Condon B.J."/>
            <person name="Copeland A.C."/>
            <person name="Dhillon B."/>
            <person name="Glaser F."/>
            <person name="Hesse C.N."/>
            <person name="Kosti I."/>
            <person name="LaButti K."/>
            <person name="Lindquist E.A."/>
            <person name="Lucas S."/>
            <person name="Salamov A.A."/>
            <person name="Bradshaw R.E."/>
            <person name="Ciuffetti L."/>
            <person name="Hamelin R.C."/>
            <person name="Kema G.H.J."/>
            <person name="Lawrence C."/>
            <person name="Scott J.A."/>
            <person name="Spatafora J.W."/>
            <person name="Turgeon B.G."/>
            <person name="de Wit P.J.G.M."/>
            <person name="Zhong S."/>
            <person name="Goodwin S.B."/>
            <person name="Grigoriev I.V."/>
        </authorList>
    </citation>
    <scope>NUCLEOTIDE SEQUENCE [LARGE SCALE GENOMIC DNA]</scope>
    <source>
        <strain evidence="5 6">UAMH 10762</strain>
    </source>
</reference>
<dbReference type="KEGG" id="bcom:BAUCODRAFT_29922"/>
<evidence type="ECO:0000313" key="5">
    <source>
        <dbReference type="EMBL" id="EMC99557.1"/>
    </source>
</evidence>
<dbReference type="InterPro" id="IPR008922">
    <property type="entry name" value="Di-copper_centre_dom_sf"/>
</dbReference>
<proteinExistence type="predicted"/>
<dbReference type="InterPro" id="IPR002227">
    <property type="entry name" value="Tyrosinase_Cu-bd"/>
</dbReference>
<dbReference type="OrthoDB" id="6132182at2759"/>
<dbReference type="InterPro" id="IPR050316">
    <property type="entry name" value="Tyrosinase/Hemocyanin"/>
</dbReference>
<keyword evidence="1" id="KW-0479">Metal-binding</keyword>
<feature type="signal peptide" evidence="3">
    <location>
        <begin position="1"/>
        <end position="18"/>
    </location>
</feature>
<dbReference type="SUPFAM" id="SSF48056">
    <property type="entry name" value="Di-copper centre-containing domain"/>
    <property type="match status" value="1"/>
</dbReference>
<dbReference type="Proteomes" id="UP000011761">
    <property type="component" value="Unassembled WGS sequence"/>
</dbReference>
<keyword evidence="6" id="KW-1185">Reference proteome</keyword>
<dbReference type="EMBL" id="KB445551">
    <property type="protein sequence ID" value="EMC99557.1"/>
    <property type="molecule type" value="Genomic_DNA"/>
</dbReference>
<accession>M2LXZ1</accession>
<keyword evidence="2" id="KW-0560">Oxidoreductase</keyword>
<dbReference type="GO" id="GO:0046872">
    <property type="term" value="F:metal ion binding"/>
    <property type="evidence" value="ECO:0007669"/>
    <property type="project" value="UniProtKB-KW"/>
</dbReference>
<organism evidence="5 6">
    <name type="scientific">Baudoinia panamericana (strain UAMH 10762)</name>
    <name type="common">Angels' share fungus</name>
    <name type="synonym">Baudoinia compniacensis (strain UAMH 10762)</name>
    <dbReference type="NCBI Taxonomy" id="717646"/>
    <lineage>
        <taxon>Eukaryota</taxon>
        <taxon>Fungi</taxon>
        <taxon>Dikarya</taxon>
        <taxon>Ascomycota</taxon>
        <taxon>Pezizomycotina</taxon>
        <taxon>Dothideomycetes</taxon>
        <taxon>Dothideomycetidae</taxon>
        <taxon>Mycosphaerellales</taxon>
        <taxon>Teratosphaeriaceae</taxon>
        <taxon>Baudoinia</taxon>
    </lineage>
</organism>
<dbReference type="AlphaFoldDB" id="M2LXZ1"/>
<evidence type="ECO:0000313" key="6">
    <source>
        <dbReference type="Proteomes" id="UP000011761"/>
    </source>
</evidence>
<evidence type="ECO:0000256" key="3">
    <source>
        <dbReference type="SAM" id="SignalP"/>
    </source>
</evidence>
<dbReference type="Gene3D" id="1.10.1280.10">
    <property type="entry name" value="Di-copper center containing domain from catechol oxidase"/>
    <property type="match status" value="1"/>
</dbReference>
<protein>
    <recommendedName>
        <fullName evidence="4">Tyrosinase copper-binding domain-containing protein</fullName>
    </recommendedName>
</protein>
<dbReference type="PANTHER" id="PTHR11474:SF125">
    <property type="entry name" value="N-ACETYL-6-HYDROXYTRYPTOPHAN OXIDASE IVOB-RELATED"/>
    <property type="match status" value="1"/>
</dbReference>
<gene>
    <name evidence="5" type="ORF">BAUCODRAFT_29922</name>
</gene>
<name>M2LXZ1_BAUPA</name>
<evidence type="ECO:0000256" key="2">
    <source>
        <dbReference type="ARBA" id="ARBA00023002"/>
    </source>
</evidence>
<dbReference type="GeneID" id="19111052"/>
<dbReference type="RefSeq" id="XP_007672900.1">
    <property type="nucleotide sequence ID" value="XM_007674710.1"/>
</dbReference>
<dbReference type="OMA" id="FTWTYEQ"/>
<dbReference type="PROSITE" id="PS00497">
    <property type="entry name" value="TYROSINASE_1"/>
    <property type="match status" value="1"/>
</dbReference>
<dbReference type="Pfam" id="PF00264">
    <property type="entry name" value="Tyrosinase"/>
    <property type="match status" value="1"/>
</dbReference>
<feature type="domain" description="Tyrosinase copper-binding" evidence="4">
    <location>
        <begin position="113"/>
        <end position="130"/>
    </location>
</feature>
<evidence type="ECO:0000259" key="4">
    <source>
        <dbReference type="PROSITE" id="PS00497"/>
    </source>
</evidence>
<dbReference type="GO" id="GO:0016491">
    <property type="term" value="F:oxidoreductase activity"/>
    <property type="evidence" value="ECO:0007669"/>
    <property type="project" value="UniProtKB-KW"/>
</dbReference>
<evidence type="ECO:0000256" key="1">
    <source>
        <dbReference type="ARBA" id="ARBA00022723"/>
    </source>
</evidence>
<sequence length="314" mass="33656">MRFTLAVAAAPLLSAVAAFTPASTSGTDKLEAKGLINLAFYEAKNLPPSSCNINTGYIRQEWSTFSSQQKTNYINAVLCLQSKPSKSGSLAPGAKSRYDDFVATHINQTLSIHGTGNFLSWHRYFLWTYEQALRNECGYTGYQPYLNWPKYALDILNAPVFDGSSTSISGNGAYKDEPGVGVPSNSQPFITIPHGSGGGCVTSGPFKNMSVNLGPVAPAFSDATPNPAPNGLGYNPRCLRRDISSYAATTNLQDVNVTDLITQNDNILDFQNNMQGQFANGILGVHTAGHFVVGGDPGGDLFTSPGKQTSQHHY</sequence>
<dbReference type="HOGENOM" id="CLU_035914_0_0_1"/>
<dbReference type="eggNOG" id="ENOG502RM4B">
    <property type="taxonomic scope" value="Eukaryota"/>
</dbReference>
<dbReference type="STRING" id="717646.M2LXZ1"/>